<evidence type="ECO:0000256" key="4">
    <source>
        <dbReference type="ARBA" id="ARBA00022989"/>
    </source>
</evidence>
<keyword evidence="5 7" id="KW-0472">Membrane</keyword>
<evidence type="ECO:0000256" key="7">
    <source>
        <dbReference type="SAM" id="Phobius"/>
    </source>
</evidence>
<dbReference type="InterPro" id="IPR003918">
    <property type="entry name" value="NADH_UbQ_OxRdtase"/>
</dbReference>
<evidence type="ECO:0000313" key="9">
    <source>
        <dbReference type="EMBL" id="KTB48657.1"/>
    </source>
</evidence>
<keyword evidence="3 6" id="KW-0812">Transmembrane</keyword>
<dbReference type="OrthoDB" id="9807568at2"/>
<reference evidence="9 10" key="1">
    <citation type="submission" date="2015-06" db="EMBL/GenBank/DDBJ databases">
        <title>Genome sequence of the organohalide-respiring Dehalogenimonas alkenigignens type strain (IP3-3T).</title>
        <authorList>
            <person name="Key T.A."/>
            <person name="Richmond D.P."/>
            <person name="Bowman K.S."/>
            <person name="Cho Y.-J."/>
            <person name="Chun J."/>
            <person name="da Costa M.S."/>
            <person name="Rainey F.A."/>
            <person name="Moe W.M."/>
        </authorList>
    </citation>
    <scope>NUCLEOTIDE SEQUENCE [LARGE SCALE GENOMIC DNA]</scope>
    <source>
        <strain evidence="9 10">IP3-3</strain>
    </source>
</reference>
<organism evidence="9 10">
    <name type="scientific">Dehalogenimonas alkenigignens</name>
    <dbReference type="NCBI Taxonomy" id="1217799"/>
    <lineage>
        <taxon>Bacteria</taxon>
        <taxon>Bacillati</taxon>
        <taxon>Chloroflexota</taxon>
        <taxon>Dehalococcoidia</taxon>
        <taxon>Dehalococcoidales</taxon>
        <taxon>Dehalococcoidaceae</taxon>
        <taxon>Dehalogenimonas</taxon>
    </lineage>
</organism>
<evidence type="ECO:0000256" key="5">
    <source>
        <dbReference type="ARBA" id="ARBA00023136"/>
    </source>
</evidence>
<dbReference type="NCBIfam" id="TIGR01972">
    <property type="entry name" value="NDH_I_M"/>
    <property type="match status" value="1"/>
</dbReference>
<feature type="transmembrane region" description="Helical" evidence="7">
    <location>
        <begin position="113"/>
        <end position="131"/>
    </location>
</feature>
<keyword evidence="4 7" id="KW-1133">Transmembrane helix</keyword>
<feature type="transmembrane region" description="Helical" evidence="7">
    <location>
        <begin position="375"/>
        <end position="401"/>
    </location>
</feature>
<dbReference type="InterPro" id="IPR010227">
    <property type="entry name" value="NADH_Q_OxRdtase_chainM/4"/>
</dbReference>
<keyword evidence="10" id="KW-1185">Reference proteome</keyword>
<dbReference type="GO" id="GO:0016020">
    <property type="term" value="C:membrane"/>
    <property type="evidence" value="ECO:0007669"/>
    <property type="project" value="UniProtKB-SubCell"/>
</dbReference>
<evidence type="ECO:0000256" key="1">
    <source>
        <dbReference type="ARBA" id="ARBA00004127"/>
    </source>
</evidence>
<feature type="transmembrane region" description="Helical" evidence="7">
    <location>
        <begin position="207"/>
        <end position="229"/>
    </location>
</feature>
<dbReference type="AlphaFoldDB" id="A0A0W0GJD7"/>
<dbReference type="PATRIC" id="fig|1217799.6.peg.1551"/>
<comment type="subcellular location">
    <subcellularLocation>
        <location evidence="1">Endomembrane system</location>
        <topology evidence="1">Multi-pass membrane protein</topology>
    </subcellularLocation>
    <subcellularLocation>
        <location evidence="6">Membrane</location>
        <topology evidence="6">Multi-pass membrane protein</topology>
    </subcellularLocation>
</comment>
<name>A0A0W0GJD7_9CHLR</name>
<feature type="transmembrane region" description="Helical" evidence="7">
    <location>
        <begin position="166"/>
        <end position="187"/>
    </location>
</feature>
<dbReference type="PANTHER" id="PTHR43507">
    <property type="entry name" value="NADH-UBIQUINONE OXIDOREDUCTASE CHAIN 4"/>
    <property type="match status" value="1"/>
</dbReference>
<dbReference type="PRINTS" id="PR01437">
    <property type="entry name" value="NUOXDRDTASE4"/>
</dbReference>
<dbReference type="EMBL" id="LFDV01000002">
    <property type="protein sequence ID" value="KTB48657.1"/>
    <property type="molecule type" value="Genomic_DNA"/>
</dbReference>
<dbReference type="GO" id="GO:0008137">
    <property type="term" value="F:NADH dehydrogenase (ubiquinone) activity"/>
    <property type="evidence" value="ECO:0007669"/>
    <property type="project" value="InterPro"/>
</dbReference>
<feature type="domain" description="NADH:quinone oxidoreductase/Mrp antiporter transmembrane" evidence="8">
    <location>
        <begin position="130"/>
        <end position="415"/>
    </location>
</feature>
<dbReference type="GO" id="GO:0048039">
    <property type="term" value="F:ubiquinone binding"/>
    <property type="evidence" value="ECO:0007669"/>
    <property type="project" value="TreeGrafter"/>
</dbReference>
<feature type="transmembrane region" description="Helical" evidence="7">
    <location>
        <begin position="84"/>
        <end position="104"/>
    </location>
</feature>
<accession>A0A0W0GJD7</accession>
<keyword evidence="9" id="KW-0560">Oxidoreductase</keyword>
<comment type="caution">
    <text evidence="9">The sequence shown here is derived from an EMBL/GenBank/DDBJ whole genome shotgun (WGS) entry which is preliminary data.</text>
</comment>
<dbReference type="GO" id="GO:0015990">
    <property type="term" value="P:electron transport coupled proton transport"/>
    <property type="evidence" value="ECO:0007669"/>
    <property type="project" value="TreeGrafter"/>
</dbReference>
<dbReference type="GO" id="GO:0003954">
    <property type="term" value="F:NADH dehydrogenase activity"/>
    <property type="evidence" value="ECO:0007669"/>
    <property type="project" value="TreeGrafter"/>
</dbReference>
<dbReference type="GO" id="GO:0012505">
    <property type="term" value="C:endomembrane system"/>
    <property type="evidence" value="ECO:0007669"/>
    <property type="project" value="UniProtKB-SubCell"/>
</dbReference>
<evidence type="ECO:0000259" key="8">
    <source>
        <dbReference type="Pfam" id="PF00361"/>
    </source>
</evidence>
<dbReference type="EC" id="1.6.5.3" evidence="9"/>
<dbReference type="InterPro" id="IPR001750">
    <property type="entry name" value="ND/Mrp_TM"/>
</dbReference>
<evidence type="ECO:0000256" key="2">
    <source>
        <dbReference type="ARBA" id="ARBA00009025"/>
    </source>
</evidence>
<dbReference type="RefSeq" id="WP_058439602.1">
    <property type="nucleotide sequence ID" value="NZ_KQ758903.1"/>
</dbReference>
<dbReference type="PANTHER" id="PTHR43507:SF4">
    <property type="entry name" value="PROTON-TRANSLOCATING NADH-QUINONE OXIDOREDUCTASE, CHAIN M"/>
    <property type="match status" value="1"/>
</dbReference>
<feature type="transmembrane region" description="Helical" evidence="7">
    <location>
        <begin position="6"/>
        <end position="26"/>
    </location>
</feature>
<feature type="transmembrane region" description="Helical" evidence="7">
    <location>
        <begin position="413"/>
        <end position="435"/>
    </location>
</feature>
<feature type="transmembrane region" description="Helical" evidence="7">
    <location>
        <begin position="304"/>
        <end position="323"/>
    </location>
</feature>
<protein>
    <submittedName>
        <fullName evidence="9">NADH dehydrogenase subunit M</fullName>
        <ecNumber evidence="9">1.6.5.3</ecNumber>
    </submittedName>
</protein>
<proteinExistence type="inferred from homology"/>
<feature type="transmembrane region" description="Helical" evidence="7">
    <location>
        <begin position="456"/>
        <end position="477"/>
    </location>
</feature>
<feature type="transmembrane region" description="Helical" evidence="7">
    <location>
        <begin position="335"/>
        <end position="354"/>
    </location>
</feature>
<evidence type="ECO:0000256" key="3">
    <source>
        <dbReference type="ARBA" id="ARBA00022692"/>
    </source>
</evidence>
<dbReference type="Proteomes" id="UP000053947">
    <property type="component" value="Unassembled WGS sequence"/>
</dbReference>
<comment type="similarity">
    <text evidence="2">Belongs to the complex I subunit 4 family.</text>
</comment>
<sequence>MEIPYLTLTIAIPIAAAILIAFWPRLPASGIKVLSLLATIVPFILSVIVFAGFDRTAGGSMQYAEKVSWIPLINANYALGVDGLSLPFLLLTTFIGFLVILISWKINLRVREYFAWVLLLQASITGVFLATDFLLFFIFWELELIPMYFLISIWGAGRREYSALKYVLYTLLGGAFILAGILILYFATGSLDIVNLINTDLTEVLKTSSLALTFVFFFLGFAIKLPVFPFHTWLPDAHTDAPTAVSVILAGTLLKMGGYAMIRINAAVFPEEALKFAPFILVLAVINVVYGGAITLKQTDIKRLIAYSSISHMGFVLLGIFALGQVSLVGASLQMVSHGVITGLLFAIVGVVMHNTHERSIPKLGGLAQQTPRTAVIFILGGLGAMAVPATSGFIAEVMVFLGAYSSGVVEGIQVFTLICLLGILLAAAYILWTVQRVFFGQPLPRFEGVHDADRVEQAFSVIFIAAMFVIGLYPRIITDVLDSGLKPIAALFGGS</sequence>
<gene>
    <name evidence="9" type="ORF">DEALK_15030</name>
</gene>
<dbReference type="STRING" id="1217799.DEALK_15030"/>
<feature type="transmembrane region" description="Helical" evidence="7">
    <location>
        <begin position="241"/>
        <end position="262"/>
    </location>
</feature>
<evidence type="ECO:0000256" key="6">
    <source>
        <dbReference type="RuleBase" id="RU000320"/>
    </source>
</evidence>
<dbReference type="GO" id="GO:0042773">
    <property type="term" value="P:ATP synthesis coupled electron transport"/>
    <property type="evidence" value="ECO:0007669"/>
    <property type="project" value="InterPro"/>
</dbReference>
<feature type="transmembrane region" description="Helical" evidence="7">
    <location>
        <begin position="137"/>
        <end position="154"/>
    </location>
</feature>
<dbReference type="Pfam" id="PF00361">
    <property type="entry name" value="Proton_antipo_M"/>
    <property type="match status" value="1"/>
</dbReference>
<feature type="transmembrane region" description="Helical" evidence="7">
    <location>
        <begin position="274"/>
        <end position="292"/>
    </location>
</feature>
<feature type="transmembrane region" description="Helical" evidence="7">
    <location>
        <begin position="33"/>
        <end position="53"/>
    </location>
</feature>
<evidence type="ECO:0000313" key="10">
    <source>
        <dbReference type="Proteomes" id="UP000053947"/>
    </source>
</evidence>